<proteinExistence type="predicted"/>
<accession>A0A0A6P814</accession>
<reference evidence="4 5" key="1">
    <citation type="journal article" date="2016" name="Front. Microbiol.">
        <title>Single-Cell (Meta-)Genomics of a Dimorphic Candidatus Thiomargarita nelsonii Reveals Genomic Plasticity.</title>
        <authorList>
            <person name="Flood B.E."/>
            <person name="Fliss P."/>
            <person name="Jones D.S."/>
            <person name="Dick G.J."/>
            <person name="Jain S."/>
            <person name="Kaster A.K."/>
            <person name="Winkel M."/>
            <person name="Mussmann M."/>
            <person name="Bailey J."/>
        </authorList>
    </citation>
    <scope>NUCLEOTIDE SEQUENCE [LARGE SCALE GENOMIC DNA]</scope>
    <source>
        <strain evidence="4">Hydrate Ridge</strain>
    </source>
</reference>
<evidence type="ECO:0000259" key="3">
    <source>
        <dbReference type="SMART" id="SM00992"/>
    </source>
</evidence>
<keyword evidence="5" id="KW-1185">Reference proteome</keyword>
<protein>
    <recommendedName>
        <fullName evidence="1">Heat shock protein HspQ</fullName>
    </recommendedName>
</protein>
<dbReference type="NCBIfam" id="TIGR02097">
    <property type="entry name" value="yccV"/>
    <property type="match status" value="1"/>
</dbReference>
<dbReference type="EMBL" id="JSZA02000037">
    <property type="protein sequence ID" value="KHD06527.1"/>
    <property type="molecule type" value="Genomic_DNA"/>
</dbReference>
<feature type="domain" description="Hemimethylated DNA-binding" evidence="3">
    <location>
        <begin position="4"/>
        <end position="100"/>
    </location>
</feature>
<dbReference type="SUPFAM" id="SSF141255">
    <property type="entry name" value="YccV-like"/>
    <property type="match status" value="1"/>
</dbReference>
<dbReference type="AlphaFoldDB" id="A0A0A6P814"/>
<evidence type="ECO:0000313" key="5">
    <source>
        <dbReference type="Proteomes" id="UP000030428"/>
    </source>
</evidence>
<name>A0A0A6P814_9GAMM</name>
<feature type="compositionally biased region" description="Basic and acidic residues" evidence="2">
    <location>
        <begin position="71"/>
        <end position="89"/>
    </location>
</feature>
<organism evidence="4 5">
    <name type="scientific">Candidatus Thiomargarita nelsonii</name>
    <dbReference type="NCBI Taxonomy" id="1003181"/>
    <lineage>
        <taxon>Bacteria</taxon>
        <taxon>Pseudomonadati</taxon>
        <taxon>Pseudomonadota</taxon>
        <taxon>Gammaproteobacteria</taxon>
        <taxon>Thiotrichales</taxon>
        <taxon>Thiotrichaceae</taxon>
        <taxon>Thiomargarita</taxon>
    </lineage>
</organism>
<feature type="region of interest" description="Disordered" evidence="2">
    <location>
        <begin position="71"/>
        <end position="94"/>
    </location>
</feature>
<dbReference type="PANTHER" id="PTHR48439:SF1">
    <property type="entry name" value="HEMIMETHYLATED DNA-BINDING DOMAIN-CONTAINING PROTEIN"/>
    <property type="match status" value="1"/>
</dbReference>
<evidence type="ECO:0000256" key="2">
    <source>
        <dbReference type="SAM" id="MobiDB-lite"/>
    </source>
</evidence>
<dbReference type="Gene3D" id="2.30.30.390">
    <property type="entry name" value="Hemimethylated DNA-binding domain"/>
    <property type="match status" value="1"/>
</dbReference>
<dbReference type="GO" id="GO:0003677">
    <property type="term" value="F:DNA binding"/>
    <property type="evidence" value="ECO:0007669"/>
    <property type="project" value="UniProtKB-UniRule"/>
</dbReference>
<dbReference type="InterPro" id="IPR036623">
    <property type="entry name" value="Hemimethylated_DNA-bd_sf"/>
</dbReference>
<dbReference type="InterPro" id="IPR011722">
    <property type="entry name" value="Hemimethylated_DNA-bd_dom"/>
</dbReference>
<gene>
    <name evidence="4" type="ORF">PN36_12030</name>
</gene>
<dbReference type="PANTHER" id="PTHR48439">
    <property type="entry name" value="HEMIMETHYLATED DNA-BINDING DOMAIN-CONTAINING PROTEIN"/>
    <property type="match status" value="1"/>
</dbReference>
<evidence type="ECO:0000313" key="4">
    <source>
        <dbReference type="EMBL" id="KHD06527.1"/>
    </source>
</evidence>
<dbReference type="Proteomes" id="UP000030428">
    <property type="component" value="Unassembled WGS sequence"/>
</dbReference>
<sequence>MENDILFNIGQLIYHKKFNYRGVIIDVDPHFMLTEQWYQKMANSQPPKDQPWYHVLVHNSAQQTYVAQRNLTDDKSQKPINHPEIDHHFSGFSEGKYNLGLRIN</sequence>
<dbReference type="Pfam" id="PF08755">
    <property type="entry name" value="YccV-like"/>
    <property type="match status" value="1"/>
</dbReference>
<dbReference type="SMART" id="SM00992">
    <property type="entry name" value="YccV-like"/>
    <property type="match status" value="1"/>
</dbReference>
<evidence type="ECO:0000256" key="1">
    <source>
        <dbReference type="NCBIfam" id="TIGR02097"/>
    </source>
</evidence>
<keyword evidence="4" id="KW-0238">DNA-binding</keyword>
<comment type="caution">
    <text evidence="4">The sequence shown here is derived from an EMBL/GenBank/DDBJ whole genome shotgun (WGS) entry which is preliminary data.</text>
</comment>
<dbReference type="InterPro" id="IPR053189">
    <property type="entry name" value="Clp_protease_adapter_ClpF"/>
</dbReference>